<dbReference type="EMBL" id="WHVB01000004">
    <property type="protein sequence ID" value="KAF8483681.1"/>
    <property type="molecule type" value="Genomic_DNA"/>
</dbReference>
<dbReference type="Gene3D" id="3.20.20.70">
    <property type="entry name" value="Aldolase class I"/>
    <property type="match status" value="1"/>
</dbReference>
<evidence type="ECO:0000256" key="1">
    <source>
        <dbReference type="ARBA" id="ARBA00022679"/>
    </source>
</evidence>
<evidence type="ECO:0000313" key="5">
    <source>
        <dbReference type="Proteomes" id="UP000759537"/>
    </source>
</evidence>
<evidence type="ECO:0000313" key="4">
    <source>
        <dbReference type="EMBL" id="KAF8483681.1"/>
    </source>
</evidence>
<dbReference type="Proteomes" id="UP000759537">
    <property type="component" value="Unassembled WGS sequence"/>
</dbReference>
<sequence length="386" mass="43020">MDLEIALSLKPTVKKVAGNLDGQARRSYGRDLDEGKRQRTGSQSPVFTRDLPEGTTYAGMTPTTVKARFVLELALRTNVAEIQGKVSPDIGLTLNSLYINPRQFSFQFPLWQDMRSEGLLIEGFCVVAGIPTTEKAAEIIQVSGLKSVGICHITFKPGSVDGIRQVVNMAAANPDFAIIMQWTGGRAGGNHSFEDFHQPILATYSSIRRHDCIALIAGSGFGGSDDTFPYLSRDWSKQFGVEPLPFDGILFGSRVMGLPRKRTPHHLSRISFFPQLESMIRSGKSITVLSSFGRSTMTVFSLPREKRGSWLQEHRVEVIQRLNADYFKPWFPAKKDGQVVEDLGDITYKRTVLRLVRLMYVTHEERFTGYASSTPLAQEEQISHSA</sequence>
<proteinExistence type="predicted"/>
<dbReference type="GO" id="GO:0016740">
    <property type="term" value="F:transferase activity"/>
    <property type="evidence" value="ECO:0007669"/>
    <property type="project" value="UniProtKB-KW"/>
</dbReference>
<evidence type="ECO:0000259" key="3">
    <source>
        <dbReference type="Pfam" id="PF08354"/>
    </source>
</evidence>
<gene>
    <name evidence="4" type="ORF">DFH94DRAFT_690152</name>
</gene>
<reference evidence="4" key="1">
    <citation type="submission" date="2019-10" db="EMBL/GenBank/DDBJ databases">
        <authorList>
            <consortium name="DOE Joint Genome Institute"/>
            <person name="Kuo A."/>
            <person name="Miyauchi S."/>
            <person name="Kiss E."/>
            <person name="Drula E."/>
            <person name="Kohler A."/>
            <person name="Sanchez-Garcia M."/>
            <person name="Andreopoulos B."/>
            <person name="Barry K.W."/>
            <person name="Bonito G."/>
            <person name="Buee M."/>
            <person name="Carver A."/>
            <person name="Chen C."/>
            <person name="Cichocki N."/>
            <person name="Clum A."/>
            <person name="Culley D."/>
            <person name="Crous P.W."/>
            <person name="Fauchery L."/>
            <person name="Girlanda M."/>
            <person name="Hayes R."/>
            <person name="Keri Z."/>
            <person name="LaButti K."/>
            <person name="Lipzen A."/>
            <person name="Lombard V."/>
            <person name="Magnuson J."/>
            <person name="Maillard F."/>
            <person name="Morin E."/>
            <person name="Murat C."/>
            <person name="Nolan M."/>
            <person name="Ohm R."/>
            <person name="Pangilinan J."/>
            <person name="Pereira M."/>
            <person name="Perotto S."/>
            <person name="Peter M."/>
            <person name="Riley R."/>
            <person name="Sitrit Y."/>
            <person name="Stielow B."/>
            <person name="Szollosi G."/>
            <person name="Zifcakova L."/>
            <person name="Stursova M."/>
            <person name="Spatafora J.W."/>
            <person name="Tedersoo L."/>
            <person name="Vaario L.-M."/>
            <person name="Yamada A."/>
            <person name="Yan M."/>
            <person name="Wang P."/>
            <person name="Xu J."/>
            <person name="Bruns T."/>
            <person name="Baldrian P."/>
            <person name="Vilgalys R."/>
            <person name="Henrissat B."/>
            <person name="Grigoriev I.V."/>
            <person name="Hibbett D."/>
            <person name="Nagy L.G."/>
            <person name="Martin F.M."/>
        </authorList>
    </citation>
    <scope>NUCLEOTIDE SEQUENCE</scope>
    <source>
        <strain evidence="4">Prilba</strain>
    </source>
</reference>
<dbReference type="PANTHER" id="PTHR10982">
    <property type="entry name" value="MALONYL COA-ACYL CARRIER PROTEIN TRANSACYLASE"/>
    <property type="match status" value="1"/>
</dbReference>
<keyword evidence="1" id="KW-0808">Transferase</keyword>
<reference evidence="4" key="2">
    <citation type="journal article" date="2020" name="Nat. Commun.">
        <title>Large-scale genome sequencing of mycorrhizal fungi provides insights into the early evolution of symbiotic traits.</title>
        <authorList>
            <person name="Miyauchi S."/>
            <person name="Kiss E."/>
            <person name="Kuo A."/>
            <person name="Drula E."/>
            <person name="Kohler A."/>
            <person name="Sanchez-Garcia M."/>
            <person name="Morin E."/>
            <person name="Andreopoulos B."/>
            <person name="Barry K.W."/>
            <person name="Bonito G."/>
            <person name="Buee M."/>
            <person name="Carver A."/>
            <person name="Chen C."/>
            <person name="Cichocki N."/>
            <person name="Clum A."/>
            <person name="Culley D."/>
            <person name="Crous P.W."/>
            <person name="Fauchery L."/>
            <person name="Girlanda M."/>
            <person name="Hayes R.D."/>
            <person name="Keri Z."/>
            <person name="LaButti K."/>
            <person name="Lipzen A."/>
            <person name="Lombard V."/>
            <person name="Magnuson J."/>
            <person name="Maillard F."/>
            <person name="Murat C."/>
            <person name="Nolan M."/>
            <person name="Ohm R.A."/>
            <person name="Pangilinan J."/>
            <person name="Pereira M.F."/>
            <person name="Perotto S."/>
            <person name="Peter M."/>
            <person name="Pfister S."/>
            <person name="Riley R."/>
            <person name="Sitrit Y."/>
            <person name="Stielow J.B."/>
            <person name="Szollosi G."/>
            <person name="Zifcakova L."/>
            <person name="Stursova M."/>
            <person name="Spatafora J.W."/>
            <person name="Tedersoo L."/>
            <person name="Vaario L.M."/>
            <person name="Yamada A."/>
            <person name="Yan M."/>
            <person name="Wang P."/>
            <person name="Xu J."/>
            <person name="Bruns T."/>
            <person name="Baldrian P."/>
            <person name="Vilgalys R."/>
            <person name="Dunand C."/>
            <person name="Henrissat B."/>
            <person name="Grigoriev I.V."/>
            <person name="Hibbett D."/>
            <person name="Nagy L.G."/>
            <person name="Martin F.M."/>
        </authorList>
    </citation>
    <scope>NUCLEOTIDE SEQUENCE</scope>
    <source>
        <strain evidence="4">Prilba</strain>
    </source>
</reference>
<feature type="domain" description="Fatty acid synthase beta subunit AflB /Fas1-like central" evidence="3">
    <location>
        <begin position="178"/>
        <end position="256"/>
    </location>
</feature>
<feature type="compositionally biased region" description="Basic and acidic residues" evidence="2">
    <location>
        <begin position="28"/>
        <end position="37"/>
    </location>
</feature>
<organism evidence="4 5">
    <name type="scientific">Russula ochroleuca</name>
    <dbReference type="NCBI Taxonomy" id="152965"/>
    <lineage>
        <taxon>Eukaryota</taxon>
        <taxon>Fungi</taxon>
        <taxon>Dikarya</taxon>
        <taxon>Basidiomycota</taxon>
        <taxon>Agaricomycotina</taxon>
        <taxon>Agaricomycetes</taxon>
        <taxon>Russulales</taxon>
        <taxon>Russulaceae</taxon>
        <taxon>Russula</taxon>
    </lineage>
</organism>
<name>A0A9P5TC39_9AGAM</name>
<dbReference type="Pfam" id="PF08354">
    <property type="entry name" value="Fas1-AflB-like_hel"/>
    <property type="match status" value="2"/>
</dbReference>
<feature type="region of interest" description="Disordered" evidence="2">
    <location>
        <begin position="24"/>
        <end position="53"/>
    </location>
</feature>
<protein>
    <recommendedName>
        <fullName evidence="3">Fatty acid synthase beta subunit AflB /Fas1-like central domain-containing protein</fullName>
    </recommendedName>
</protein>
<dbReference type="PANTHER" id="PTHR10982:SF21">
    <property type="entry name" value="FATTY ACID SYNTHASE SUBUNIT BETA"/>
    <property type="match status" value="1"/>
</dbReference>
<keyword evidence="5" id="KW-1185">Reference proteome</keyword>
<dbReference type="GO" id="GO:0004318">
    <property type="term" value="F:enoyl-[acyl-carrier-protein] reductase (NADH) activity"/>
    <property type="evidence" value="ECO:0007669"/>
    <property type="project" value="InterPro"/>
</dbReference>
<dbReference type="InterPro" id="IPR050830">
    <property type="entry name" value="Fungal_FAS"/>
</dbReference>
<comment type="caution">
    <text evidence="4">The sequence shown here is derived from an EMBL/GenBank/DDBJ whole genome shotgun (WGS) entry which is preliminary data.</text>
</comment>
<evidence type="ECO:0000256" key="2">
    <source>
        <dbReference type="SAM" id="MobiDB-lite"/>
    </source>
</evidence>
<dbReference type="InterPro" id="IPR013565">
    <property type="entry name" value="Fas1/AflB-like_central"/>
</dbReference>
<accession>A0A9P5TC39</accession>
<dbReference type="AlphaFoldDB" id="A0A9P5TC39"/>
<dbReference type="InterPro" id="IPR013785">
    <property type="entry name" value="Aldolase_TIM"/>
</dbReference>
<feature type="domain" description="Fatty acid synthase beta subunit AflB /Fas1-like central" evidence="3">
    <location>
        <begin position="298"/>
        <end position="368"/>
    </location>
</feature>
<dbReference type="OrthoDB" id="4251012at2759"/>